<comment type="caution">
    <text evidence="4">The sequence shown here is derived from an EMBL/GenBank/DDBJ whole genome shotgun (WGS) entry which is preliminary data.</text>
</comment>
<dbReference type="GO" id="GO:0016887">
    <property type="term" value="F:ATP hydrolysis activity"/>
    <property type="evidence" value="ECO:0007669"/>
    <property type="project" value="InterPro"/>
</dbReference>
<dbReference type="InterPro" id="IPR003593">
    <property type="entry name" value="AAA+_ATPase"/>
</dbReference>
<dbReference type="SMART" id="SM00382">
    <property type="entry name" value="AAA"/>
    <property type="match status" value="2"/>
</dbReference>
<evidence type="ECO:0000256" key="2">
    <source>
        <dbReference type="ARBA" id="ARBA00022840"/>
    </source>
</evidence>
<evidence type="ECO:0000256" key="1">
    <source>
        <dbReference type="ARBA" id="ARBA00022741"/>
    </source>
</evidence>
<dbReference type="Proteomes" id="UP000231134">
    <property type="component" value="Unassembled WGS sequence"/>
</dbReference>
<sequence>MSYKTLESLFEKYSRIQMIGPVGSGKSRLLREFAENHPNVALSSTELQRRIQRALAPFWQKRFISLRDEDAPRVRDLLLKPKFFLHTEHYVEDNPFPPTNPGKLDEALAMANLPESVLKVKLLSLSNGELRRILLARLWMESPDYILLDDPYGGLDPEYRNHLARGILKMAEKEVQLAVSLQRKEELLPLIPAFVYENGEFREFEGKLPEALPPEEKKPFLTHYETQVLHAQENVGETLFDLQQVNVHYGSTKIINNLTWQVKKGEHWVVMGPNGAGKSTLLALLSADHPQIYSNDITLFGKKPGHGLNVWEHKAQIGFFSPELATQYREKLNLEEVLCTGFTTGLGLFVPPSWEERAKAISWLKEFGFADVFRPFQDLSATERRLILIARAAIRPPKVLILDEPTQGMDVGFREKLFDLLQFLSKETTIIFVTHYEEEWPPCMTHILRMPKFSMENAL</sequence>
<dbReference type="PROSITE" id="PS50893">
    <property type="entry name" value="ABC_TRANSPORTER_2"/>
    <property type="match status" value="2"/>
</dbReference>
<dbReference type="RefSeq" id="WP_100425121.1">
    <property type="nucleotide sequence ID" value="NZ_PGEX01000001.1"/>
</dbReference>
<evidence type="ECO:0000313" key="5">
    <source>
        <dbReference type="Proteomes" id="UP000231134"/>
    </source>
</evidence>
<keyword evidence="2 4" id="KW-0067">ATP-binding</keyword>
<protein>
    <submittedName>
        <fullName evidence="4">Molybdate transport system ATP-binding protein</fullName>
    </submittedName>
</protein>
<keyword evidence="5" id="KW-1185">Reference proteome</keyword>
<dbReference type="SUPFAM" id="SSF52540">
    <property type="entry name" value="P-loop containing nucleoside triphosphate hydrolases"/>
    <property type="match status" value="2"/>
</dbReference>
<gene>
    <name evidence="4" type="ORF">BGX16_1073</name>
</gene>
<dbReference type="PANTHER" id="PTHR43158">
    <property type="entry name" value="SKFA PEPTIDE EXPORT ATP-BINDING PROTEIN SKFE"/>
    <property type="match status" value="1"/>
</dbReference>
<dbReference type="GO" id="GO:0005524">
    <property type="term" value="F:ATP binding"/>
    <property type="evidence" value="ECO:0007669"/>
    <property type="project" value="UniProtKB-KW"/>
</dbReference>
<dbReference type="Pfam" id="PF00005">
    <property type="entry name" value="ABC_tran"/>
    <property type="match status" value="2"/>
</dbReference>
<dbReference type="Gene3D" id="3.40.50.300">
    <property type="entry name" value="P-loop containing nucleotide triphosphate hydrolases"/>
    <property type="match status" value="2"/>
</dbReference>
<feature type="domain" description="ABC transporter" evidence="3">
    <location>
        <begin position="240"/>
        <end position="459"/>
    </location>
</feature>
<reference evidence="4 5" key="1">
    <citation type="submission" date="2017-11" db="EMBL/GenBank/DDBJ databases">
        <title>Animal gut microbial communities from fecal samples from Wisconsin, USA.</title>
        <authorList>
            <person name="Neumann A."/>
        </authorList>
    </citation>
    <scope>NUCLEOTIDE SEQUENCE [LARGE SCALE GENOMIC DNA]</scope>
    <source>
        <strain evidence="4 5">UWS3</strain>
    </source>
</reference>
<dbReference type="PANTHER" id="PTHR43158:SF2">
    <property type="entry name" value="SKFA PEPTIDE EXPORT ATP-BINDING PROTEIN SKFE"/>
    <property type="match status" value="1"/>
</dbReference>
<dbReference type="InterPro" id="IPR027417">
    <property type="entry name" value="P-loop_NTPase"/>
</dbReference>
<proteinExistence type="predicted"/>
<dbReference type="EMBL" id="PGEX01000001">
    <property type="protein sequence ID" value="PJJ41117.1"/>
    <property type="molecule type" value="Genomic_DNA"/>
</dbReference>
<dbReference type="OrthoDB" id="9809450at2"/>
<accession>A0A2M9A669</accession>
<evidence type="ECO:0000313" key="4">
    <source>
        <dbReference type="EMBL" id="PJJ41117.1"/>
    </source>
</evidence>
<evidence type="ECO:0000259" key="3">
    <source>
        <dbReference type="PROSITE" id="PS50893"/>
    </source>
</evidence>
<name>A0A2M9A669_9BACT</name>
<dbReference type="InterPro" id="IPR003439">
    <property type="entry name" value="ABC_transporter-like_ATP-bd"/>
</dbReference>
<keyword evidence="1" id="KW-0547">Nucleotide-binding</keyword>
<dbReference type="AlphaFoldDB" id="A0A2M9A669"/>
<organism evidence="4 5">
    <name type="scientific">Hallerella succinigenes</name>
    <dbReference type="NCBI Taxonomy" id="1896222"/>
    <lineage>
        <taxon>Bacteria</taxon>
        <taxon>Pseudomonadati</taxon>
        <taxon>Fibrobacterota</taxon>
        <taxon>Fibrobacteria</taxon>
        <taxon>Fibrobacterales</taxon>
        <taxon>Fibrobacteraceae</taxon>
        <taxon>Hallerella</taxon>
    </lineage>
</organism>
<feature type="domain" description="ABC transporter" evidence="3">
    <location>
        <begin position="1"/>
        <end position="224"/>
    </location>
</feature>